<dbReference type="InterPro" id="IPR003731">
    <property type="entry name" value="Di-Nase_FeMo-co_biosynth"/>
</dbReference>
<proteinExistence type="predicted"/>
<keyword evidence="3" id="KW-1185">Reference proteome</keyword>
<reference evidence="2 3" key="1">
    <citation type="submission" date="2016-10" db="EMBL/GenBank/DDBJ databases">
        <authorList>
            <person name="de Groot N.N."/>
        </authorList>
    </citation>
    <scope>NUCLEOTIDE SEQUENCE [LARGE SCALE GENOMIC DNA]</scope>
    <source>
        <strain evidence="2 3">DSM 1736</strain>
    </source>
</reference>
<dbReference type="AlphaFoldDB" id="A0A1G9S4P5"/>
<protein>
    <submittedName>
        <fullName evidence="2">Predicted Fe-Mo cluster-binding protein, NifX family</fullName>
    </submittedName>
</protein>
<accession>A0A1G9S4P5</accession>
<name>A0A1G9S4P5_9FIRM</name>
<evidence type="ECO:0000313" key="2">
    <source>
        <dbReference type="EMBL" id="SDM30372.1"/>
    </source>
</evidence>
<dbReference type="Pfam" id="PF02579">
    <property type="entry name" value="Nitro_FeMo-Co"/>
    <property type="match status" value="1"/>
</dbReference>
<dbReference type="PANTHER" id="PTHR33937:SF2">
    <property type="entry name" value="DINITROGENASE IRON-MOLYBDENUM COFACTOR BIOSYNTHESIS DOMAIN-CONTAINING PROTEIN"/>
    <property type="match status" value="1"/>
</dbReference>
<dbReference type="OrthoDB" id="280278at2"/>
<feature type="domain" description="Dinitrogenase iron-molybdenum cofactor biosynthesis" evidence="1">
    <location>
        <begin position="11"/>
        <end position="103"/>
    </location>
</feature>
<gene>
    <name evidence="2" type="ORF">SAMN04488502_103205</name>
</gene>
<dbReference type="InterPro" id="IPR051840">
    <property type="entry name" value="NifX/NifY_domain"/>
</dbReference>
<evidence type="ECO:0000259" key="1">
    <source>
        <dbReference type="Pfam" id="PF02579"/>
    </source>
</evidence>
<organism evidence="2 3">
    <name type="scientific">Dendrosporobacter quercicolus</name>
    <dbReference type="NCBI Taxonomy" id="146817"/>
    <lineage>
        <taxon>Bacteria</taxon>
        <taxon>Bacillati</taxon>
        <taxon>Bacillota</taxon>
        <taxon>Negativicutes</taxon>
        <taxon>Selenomonadales</taxon>
        <taxon>Sporomusaceae</taxon>
        <taxon>Dendrosporobacter</taxon>
    </lineage>
</organism>
<dbReference type="SUPFAM" id="SSF53146">
    <property type="entry name" value="Nitrogenase accessory factor-like"/>
    <property type="match status" value="1"/>
</dbReference>
<evidence type="ECO:0000313" key="3">
    <source>
        <dbReference type="Proteomes" id="UP000214880"/>
    </source>
</evidence>
<dbReference type="InterPro" id="IPR036105">
    <property type="entry name" value="DiNase_FeMo-co_biosyn_sf"/>
</dbReference>
<dbReference type="Gene3D" id="3.30.420.130">
    <property type="entry name" value="Dinitrogenase iron-molybdenum cofactor biosynthesis domain"/>
    <property type="match status" value="1"/>
</dbReference>
<dbReference type="EMBL" id="FNHB01000003">
    <property type="protein sequence ID" value="SDM30372.1"/>
    <property type="molecule type" value="Genomic_DNA"/>
</dbReference>
<dbReference type="RefSeq" id="WP_092071843.1">
    <property type="nucleotide sequence ID" value="NZ_FNHB01000003.1"/>
</dbReference>
<sequence length="134" mass="13979">MAKVAVVSTDGVVINEHFGKAREFFIYEVQENGEYQLIEQRASIAGCSGGGGGHQQRAAELLADVEVVLAAQIGPGAEQQLRNYGVIALTVASSIDKALQAYGKRGRFIRNSVLRSAGAGCSGSGGSCRSGCCR</sequence>
<dbReference type="Proteomes" id="UP000214880">
    <property type="component" value="Unassembled WGS sequence"/>
</dbReference>
<dbReference type="PANTHER" id="PTHR33937">
    <property type="entry name" value="IRON-MOLYBDENUM PROTEIN-RELATED-RELATED"/>
    <property type="match status" value="1"/>
</dbReference>
<dbReference type="STRING" id="146817.SAMN04488502_103205"/>
<dbReference type="CDD" id="cd00562">
    <property type="entry name" value="NifX_NifB"/>
    <property type="match status" value="1"/>
</dbReference>